<comment type="caution">
    <text evidence="1">The sequence shown here is derived from an EMBL/GenBank/DDBJ whole genome shotgun (WGS) entry which is preliminary data.</text>
</comment>
<reference evidence="1 2" key="1">
    <citation type="submission" date="2020-11" db="EMBL/GenBank/DDBJ databases">
        <title>Arthrobacter antarcticus sp. nov., isolated from Antarctic Soil.</title>
        <authorList>
            <person name="Li J."/>
        </authorList>
    </citation>
    <scope>NUCLEOTIDE SEQUENCE [LARGE SCALE GENOMIC DNA]</scope>
    <source>
        <strain evidence="1 2">Z1-20</strain>
    </source>
</reference>
<proteinExistence type="predicted"/>
<name>A0A931CRC9_9MICC</name>
<keyword evidence="2" id="KW-1185">Reference proteome</keyword>
<evidence type="ECO:0000313" key="1">
    <source>
        <dbReference type="EMBL" id="MBG0738218.1"/>
    </source>
</evidence>
<dbReference type="RefSeq" id="WP_196395153.1">
    <property type="nucleotide sequence ID" value="NZ_JADNYM010000002.1"/>
</dbReference>
<protein>
    <submittedName>
        <fullName evidence="1">Uncharacterized protein</fullName>
    </submittedName>
</protein>
<dbReference type="EMBL" id="JADNYM010000002">
    <property type="protein sequence ID" value="MBG0738218.1"/>
    <property type="molecule type" value="Genomic_DNA"/>
</dbReference>
<dbReference type="InterPro" id="IPR021109">
    <property type="entry name" value="Peptidase_aspartic_dom_sf"/>
</dbReference>
<evidence type="ECO:0000313" key="2">
    <source>
        <dbReference type="Proteomes" id="UP000655366"/>
    </source>
</evidence>
<accession>A0A931CRC9</accession>
<dbReference type="Gene3D" id="2.40.70.10">
    <property type="entry name" value="Acid Proteases"/>
    <property type="match status" value="1"/>
</dbReference>
<dbReference type="AlphaFoldDB" id="A0A931CRC9"/>
<sequence length="122" mass="13274">MSSTGAGITVVDVGFLMPNVCGFQEVQSTFGTDATGSRVETRTFIMVGPEIGGYRFPAHRVAAVDLSNANESLETRMDMILGYTTLRQANWLMDFPAKRWAVTRPPRTQELAGATCDADPVK</sequence>
<gene>
    <name evidence="1" type="ORF">IV500_02050</name>
</gene>
<organism evidence="1 2">
    <name type="scientific">Arthrobacter terrae</name>
    <dbReference type="NCBI Taxonomy" id="2935737"/>
    <lineage>
        <taxon>Bacteria</taxon>
        <taxon>Bacillati</taxon>
        <taxon>Actinomycetota</taxon>
        <taxon>Actinomycetes</taxon>
        <taxon>Micrococcales</taxon>
        <taxon>Micrococcaceae</taxon>
        <taxon>Arthrobacter</taxon>
    </lineage>
</organism>
<dbReference type="Proteomes" id="UP000655366">
    <property type="component" value="Unassembled WGS sequence"/>
</dbReference>